<dbReference type="SMART" id="SM01351">
    <property type="entry name" value="Aspzincin_M35"/>
    <property type="match status" value="1"/>
</dbReference>
<evidence type="ECO:0000313" key="4">
    <source>
        <dbReference type="Proteomes" id="UP000826234"/>
    </source>
</evidence>
<feature type="transmembrane region" description="Helical" evidence="1">
    <location>
        <begin position="340"/>
        <end position="359"/>
    </location>
</feature>
<evidence type="ECO:0000313" key="3">
    <source>
        <dbReference type="EMBL" id="KAH0621201.1"/>
    </source>
</evidence>
<keyword evidence="4" id="KW-1185">Reference proteome</keyword>
<evidence type="ECO:0000256" key="1">
    <source>
        <dbReference type="SAM" id="Phobius"/>
    </source>
</evidence>
<reference evidence="3 4" key="1">
    <citation type="journal article" date="2022" name="Gigascience">
        <title>A chromosome-level genome assembly and annotation of the desert horned lizard, Phrynosoma platyrhinos, provides insight into chromosomal rearrangements among reptiles.</title>
        <authorList>
            <person name="Koochekian N."/>
            <person name="Ascanio A."/>
            <person name="Farleigh K."/>
            <person name="Card D.C."/>
            <person name="Schield D.R."/>
            <person name="Castoe T.A."/>
            <person name="Jezkova T."/>
        </authorList>
    </citation>
    <scope>NUCLEOTIDE SEQUENCE [LARGE SCALE GENOMIC DNA]</scope>
    <source>
        <strain evidence="3">NK-2021</strain>
    </source>
</reference>
<accession>A0ABQ7SV56</accession>
<feature type="domain" description="Lysine-specific metallo-endopeptidase" evidence="2">
    <location>
        <begin position="79"/>
        <end position="225"/>
    </location>
</feature>
<sequence length="458" mass="51754">MMSKEHDSTNMGSEEIFECKKLGNERYCFKGVLKPEEAANIKDLTEEEAKIAEAAKQGAIEVLQDALKKKDRVLMKEPEEIVLKGKEKDPFWMKRHAILTEDRVKKLLVELNKVIFKKNINKPRHYAFVKRRDQTRTIYLCNLFWDAPKYLQKNSQPGTLIHEVSHFLGTRDIGYGRNAKPVPLGCKGVMVKGNSKLARSSPEEKYKEVLQQALWNADSVEYEFELTLNHKGNYVGDKYSCCGETARYSLCDQSVPNFFHTCIVGEKWETEKLVKGLCTRADNIKGNLRQHCRITDEMDASLRKATTSRKACLSMDFAGGAALPGGLILVAVALGLSALVAGWAGVAAAGAVLISMKNFKAKATTKKKELDDIFAECQSFLDDVRSIIVSLHYKAVFQRDFGIQCFSCSYLEYITVSIHQIMEQVESESDDVQKIHRYMEGTIQCAHLLDSLCKFLFE</sequence>
<dbReference type="InterPro" id="IPR024079">
    <property type="entry name" value="MetalloPept_cat_dom_sf"/>
</dbReference>
<organism evidence="3 4">
    <name type="scientific">Phrynosoma platyrhinos</name>
    <name type="common">Desert horned lizard</name>
    <dbReference type="NCBI Taxonomy" id="52577"/>
    <lineage>
        <taxon>Eukaryota</taxon>
        <taxon>Metazoa</taxon>
        <taxon>Chordata</taxon>
        <taxon>Craniata</taxon>
        <taxon>Vertebrata</taxon>
        <taxon>Euteleostomi</taxon>
        <taxon>Lepidosauria</taxon>
        <taxon>Squamata</taxon>
        <taxon>Bifurcata</taxon>
        <taxon>Unidentata</taxon>
        <taxon>Episquamata</taxon>
        <taxon>Toxicofera</taxon>
        <taxon>Iguania</taxon>
        <taxon>Phrynosomatidae</taxon>
        <taxon>Phrynosomatinae</taxon>
        <taxon>Phrynosoma</taxon>
    </lineage>
</organism>
<keyword evidence="1" id="KW-0812">Transmembrane</keyword>
<name>A0ABQ7SV56_PHRPL</name>
<comment type="caution">
    <text evidence="3">The sequence shown here is derived from an EMBL/GenBank/DDBJ whole genome shotgun (WGS) entry which is preliminary data.</text>
</comment>
<evidence type="ECO:0000259" key="2">
    <source>
        <dbReference type="SMART" id="SM01351"/>
    </source>
</evidence>
<dbReference type="InterPro" id="IPR029463">
    <property type="entry name" value="Lys_MEP"/>
</dbReference>
<dbReference type="Pfam" id="PF14521">
    <property type="entry name" value="Aspzincin_M35"/>
    <property type="match status" value="1"/>
</dbReference>
<keyword evidence="1" id="KW-1133">Transmembrane helix</keyword>
<keyword evidence="1" id="KW-0472">Membrane</keyword>
<dbReference type="Gene3D" id="3.40.390.10">
    <property type="entry name" value="Collagenase (Catalytic Domain)"/>
    <property type="match status" value="1"/>
</dbReference>
<protein>
    <recommendedName>
        <fullName evidence="2">Lysine-specific metallo-endopeptidase domain-containing protein</fullName>
    </recommendedName>
</protein>
<proteinExistence type="predicted"/>
<dbReference type="EMBL" id="JAIPUX010003289">
    <property type="protein sequence ID" value="KAH0621201.1"/>
    <property type="molecule type" value="Genomic_DNA"/>
</dbReference>
<dbReference type="Proteomes" id="UP000826234">
    <property type="component" value="Unassembled WGS sequence"/>
</dbReference>
<gene>
    <name evidence="3" type="ORF">JD844_022265</name>
</gene>
<dbReference type="SUPFAM" id="SSF55486">
    <property type="entry name" value="Metalloproteases ('zincins'), catalytic domain"/>
    <property type="match status" value="1"/>
</dbReference>